<dbReference type="PANTHER" id="PTHR43520">
    <property type="entry name" value="ATP7, ISOFORM B"/>
    <property type="match status" value="1"/>
</dbReference>
<evidence type="ECO:0000256" key="6">
    <source>
        <dbReference type="ARBA" id="ARBA00022741"/>
    </source>
</evidence>
<keyword evidence="12 14" id="KW-0472">Membrane</keyword>
<dbReference type="InterPro" id="IPR059000">
    <property type="entry name" value="ATPase_P-type_domA"/>
</dbReference>
<dbReference type="PRINTS" id="PR00119">
    <property type="entry name" value="CATATPASE"/>
</dbReference>
<keyword evidence="8 14" id="KW-0067">ATP-binding</keyword>
<dbReference type="PROSITE" id="PS50846">
    <property type="entry name" value="HMA_2"/>
    <property type="match status" value="2"/>
</dbReference>
<feature type="transmembrane region" description="Helical" evidence="14">
    <location>
        <begin position="95"/>
        <end position="115"/>
    </location>
</feature>
<dbReference type="EMBL" id="JAOQJQ010000003">
    <property type="protein sequence ID" value="MCU6762446.1"/>
    <property type="molecule type" value="Genomic_DNA"/>
</dbReference>
<keyword evidence="6 14" id="KW-0547">Nucleotide-binding</keyword>
<evidence type="ECO:0000256" key="13">
    <source>
        <dbReference type="ARBA" id="ARBA00049289"/>
    </source>
</evidence>
<evidence type="ECO:0000256" key="4">
    <source>
        <dbReference type="ARBA" id="ARBA00022692"/>
    </source>
</evidence>
<keyword evidence="7" id="KW-0813">Transport</keyword>
<dbReference type="InterPro" id="IPR018303">
    <property type="entry name" value="ATPase_P-typ_P_site"/>
</dbReference>
<dbReference type="SFLD" id="SFLDG00002">
    <property type="entry name" value="C1.7:_P-type_atpase_like"/>
    <property type="match status" value="1"/>
</dbReference>
<dbReference type="CDD" id="cd00371">
    <property type="entry name" value="HMA"/>
    <property type="match status" value="2"/>
</dbReference>
<keyword evidence="4 14" id="KW-0812">Transmembrane</keyword>
<evidence type="ECO:0000256" key="10">
    <source>
        <dbReference type="ARBA" id="ARBA00022989"/>
    </source>
</evidence>
<comment type="catalytic activity">
    <reaction evidence="13">
        <text>Cu(+)(in) + ATP + H2O = Cu(+)(out) + ADP + phosphate + H(+)</text>
        <dbReference type="Rhea" id="RHEA:25792"/>
        <dbReference type="ChEBI" id="CHEBI:15377"/>
        <dbReference type="ChEBI" id="CHEBI:15378"/>
        <dbReference type="ChEBI" id="CHEBI:30616"/>
        <dbReference type="ChEBI" id="CHEBI:43474"/>
        <dbReference type="ChEBI" id="CHEBI:49552"/>
        <dbReference type="ChEBI" id="CHEBI:456216"/>
        <dbReference type="EC" id="7.2.2.8"/>
    </reaction>
</comment>
<dbReference type="PROSITE" id="PS01047">
    <property type="entry name" value="HMA_1"/>
    <property type="match status" value="1"/>
</dbReference>
<dbReference type="InterPro" id="IPR008250">
    <property type="entry name" value="ATPase_P-typ_transduc_dom_A_sf"/>
</dbReference>
<dbReference type="PRINTS" id="PR00943">
    <property type="entry name" value="CUATPASE"/>
</dbReference>
<dbReference type="PANTHER" id="PTHR43520:SF8">
    <property type="entry name" value="P-TYPE CU(+) TRANSPORTER"/>
    <property type="match status" value="1"/>
</dbReference>
<dbReference type="InterPro" id="IPR036163">
    <property type="entry name" value="HMA_dom_sf"/>
</dbReference>
<dbReference type="SUPFAM" id="SSF81665">
    <property type="entry name" value="Calcium ATPase, transmembrane domain M"/>
    <property type="match status" value="1"/>
</dbReference>
<feature type="transmembrane region" description="Helical" evidence="14">
    <location>
        <begin position="390"/>
        <end position="411"/>
    </location>
</feature>
<evidence type="ECO:0000313" key="17">
    <source>
        <dbReference type="Proteomes" id="UP001652442"/>
    </source>
</evidence>
<dbReference type="InterPro" id="IPR044492">
    <property type="entry name" value="P_typ_ATPase_HD_dom"/>
</dbReference>
<feature type="domain" description="HMA" evidence="15">
    <location>
        <begin position="770"/>
        <end position="835"/>
    </location>
</feature>
<dbReference type="NCBIfam" id="TIGR01511">
    <property type="entry name" value="ATPase-IB1_Cu"/>
    <property type="match status" value="1"/>
</dbReference>
<feature type="transmembrane region" description="Helical" evidence="14">
    <location>
        <begin position="166"/>
        <end position="184"/>
    </location>
</feature>
<keyword evidence="7" id="KW-0406">Ion transport</keyword>
<keyword evidence="7" id="KW-0187">Copper transport</keyword>
<dbReference type="SUPFAM" id="SSF55008">
    <property type="entry name" value="HMA, heavy metal-associated domain"/>
    <property type="match status" value="2"/>
</dbReference>
<keyword evidence="11" id="KW-0186">Copper</keyword>
<evidence type="ECO:0000313" key="16">
    <source>
        <dbReference type="EMBL" id="MCU6762446.1"/>
    </source>
</evidence>
<dbReference type="SUPFAM" id="SSF56784">
    <property type="entry name" value="HAD-like"/>
    <property type="match status" value="1"/>
</dbReference>
<dbReference type="EC" id="7.2.2.8" evidence="3"/>
<dbReference type="Pfam" id="PF00403">
    <property type="entry name" value="HMA"/>
    <property type="match status" value="2"/>
</dbReference>
<dbReference type="NCBIfam" id="TIGR01494">
    <property type="entry name" value="ATPase_P-type"/>
    <property type="match status" value="1"/>
</dbReference>
<comment type="similarity">
    <text evidence="2 14">Belongs to the cation transport ATPase (P-type) (TC 3.A.3) family. Type IB subfamily.</text>
</comment>
<evidence type="ECO:0000256" key="2">
    <source>
        <dbReference type="ARBA" id="ARBA00006024"/>
    </source>
</evidence>
<dbReference type="InterPro" id="IPR036412">
    <property type="entry name" value="HAD-like_sf"/>
</dbReference>
<evidence type="ECO:0000256" key="11">
    <source>
        <dbReference type="ARBA" id="ARBA00023008"/>
    </source>
</evidence>
<feature type="transmembrane region" description="Helical" evidence="14">
    <location>
        <begin position="127"/>
        <end position="145"/>
    </location>
</feature>
<evidence type="ECO:0000256" key="7">
    <source>
        <dbReference type="ARBA" id="ARBA00022796"/>
    </source>
</evidence>
<feature type="transmembrane region" description="Helical" evidence="14">
    <location>
        <begin position="204"/>
        <end position="222"/>
    </location>
</feature>
<keyword evidence="10 14" id="KW-1133">Transmembrane helix</keyword>
<dbReference type="InterPro" id="IPR023299">
    <property type="entry name" value="ATPase_P-typ_cyto_dom_N"/>
</dbReference>
<feature type="transmembrane region" description="Helical" evidence="14">
    <location>
        <begin position="697"/>
        <end position="720"/>
    </location>
</feature>
<dbReference type="Pfam" id="PF00122">
    <property type="entry name" value="E1-E2_ATPase"/>
    <property type="match status" value="1"/>
</dbReference>
<dbReference type="NCBIfam" id="TIGR01525">
    <property type="entry name" value="ATPase-IB_hvy"/>
    <property type="match status" value="1"/>
</dbReference>
<dbReference type="InterPro" id="IPR023214">
    <property type="entry name" value="HAD_sf"/>
</dbReference>
<keyword evidence="5 14" id="KW-0479">Metal-binding</keyword>
<dbReference type="InterPro" id="IPR023298">
    <property type="entry name" value="ATPase_P-typ_TM_dom_sf"/>
</dbReference>
<evidence type="ECO:0000256" key="1">
    <source>
        <dbReference type="ARBA" id="ARBA00004127"/>
    </source>
</evidence>
<dbReference type="SUPFAM" id="SSF81653">
    <property type="entry name" value="Calcium ATPase, transduction domain A"/>
    <property type="match status" value="1"/>
</dbReference>
<evidence type="ECO:0000259" key="15">
    <source>
        <dbReference type="PROSITE" id="PS50846"/>
    </source>
</evidence>
<sequence>MEQYKVTGMSCAACSARVEKAVSKVDGVTSCSVSLLTNSMGVEGTASPQAVMAAVEAAGYGAARKTDAAEHKGTSAAAEEDMLADKDTPVLKRRLISSLVFLLVLMYFSMGHMMWGWPVPAVLAEDHVSMGLLQLLLTVIIMVINQKFFVSGFKGLIHRAPNMDTLVALGAGASFVYSTYALFAMSNAHVRGDMDAVMGYMHEFYFESAAMILTLITLGKMLEAYSKGKTTDALKNLMKLAPKTAAVIRDGEEVEVSIEQVRNGDIFVVRPGENIPVDGVVIEGSSAVNESALTGESIPADKEQGDAVSAATLNQSGYLKCEATRVGQDTTFSQIIQMVSDAAATKAPIAKIADKVSGVFVPAVITIAVITFIIWMLVGESFGFSLSRAISVLVISCPCALGLATPVAIMVGNGMGAKHGILFKTAVSLEETGKMQTVVLDKTGTITSGEPKVTDIVPADGVEERWLLQMAYSLEKKSEHPLARAVFQKAEEAQLKASEVSEFKALPGNGLSAVLDGVPLVGGSLKFISEQAGVTDEMEEKAKQLAEEGKTPLLFAVDGKLSGIIAVADVIKEDSPQAVRELQNMGIHVVMLTGDNERTAKAIGIQAGVDEVIAGVLPEGKESVIRSLKQKGKTAMVGDGINDAPALTRADMGIAIGAGTDIAIDAADVVLMKSRLSDVPAAIRLSRATLRNIHQNLFWAFFYNIIGIPLAAGVWIPVFGWELNPMFGAAAMSLSSFCVVTNALRLNFFNIRNASKDKKIKVKIKEEPVMKKTMKIEGMMCGHCEARVKKVLEALPEVDQAEVSHEAGTAVVTLHGEISDDVLKKTVEDQDYKVISIE</sequence>
<feature type="transmembrane region" description="Helical" evidence="14">
    <location>
        <begin position="726"/>
        <end position="748"/>
    </location>
</feature>
<comment type="subcellular location">
    <subcellularLocation>
        <location evidence="14">Cell membrane</location>
    </subcellularLocation>
    <subcellularLocation>
        <location evidence="1">Endomembrane system</location>
        <topology evidence="1">Multi-pass membrane protein</topology>
    </subcellularLocation>
</comment>
<evidence type="ECO:0000256" key="9">
    <source>
        <dbReference type="ARBA" id="ARBA00022967"/>
    </source>
</evidence>
<comment type="caution">
    <text evidence="16">The sequence shown here is derived from an EMBL/GenBank/DDBJ whole genome shotgun (WGS) entry which is preliminary data.</text>
</comment>
<protein>
    <recommendedName>
        <fullName evidence="3">P-type Cu(+) transporter</fullName>
        <ecNumber evidence="3">7.2.2.8</ecNumber>
    </recommendedName>
</protein>
<keyword evidence="17" id="KW-1185">Reference proteome</keyword>
<dbReference type="InterPro" id="IPR017969">
    <property type="entry name" value="Heavy-metal-associated_CS"/>
</dbReference>
<dbReference type="Gene3D" id="2.70.150.10">
    <property type="entry name" value="Calcium-transporting ATPase, cytoplasmic transduction domain A"/>
    <property type="match status" value="1"/>
</dbReference>
<dbReference type="RefSeq" id="WP_158425151.1">
    <property type="nucleotide sequence ID" value="NZ_JAOQJQ010000003.1"/>
</dbReference>
<dbReference type="InterPro" id="IPR001757">
    <property type="entry name" value="P_typ_ATPase"/>
</dbReference>
<proteinExistence type="inferred from homology"/>
<organism evidence="16 17">
    <name type="scientific">Brotonthovivens ammoniilytica</name>
    <dbReference type="NCBI Taxonomy" id="2981725"/>
    <lineage>
        <taxon>Bacteria</taxon>
        <taxon>Bacillati</taxon>
        <taxon>Bacillota</taxon>
        <taxon>Clostridia</taxon>
        <taxon>Lachnospirales</taxon>
        <taxon>Lachnospiraceae</taxon>
        <taxon>Brotonthovivens</taxon>
    </lineage>
</organism>
<dbReference type="Proteomes" id="UP001652442">
    <property type="component" value="Unassembled WGS sequence"/>
</dbReference>
<gene>
    <name evidence="16" type="ORF">OCV88_08880</name>
</gene>
<dbReference type="Gene3D" id="3.40.50.1000">
    <property type="entry name" value="HAD superfamily/HAD-like"/>
    <property type="match status" value="1"/>
</dbReference>
<name>A0ABT2TKU0_9FIRM</name>
<evidence type="ECO:0000256" key="3">
    <source>
        <dbReference type="ARBA" id="ARBA00012517"/>
    </source>
</evidence>
<dbReference type="CDD" id="cd02094">
    <property type="entry name" value="P-type_ATPase_Cu-like"/>
    <property type="match status" value="1"/>
</dbReference>
<dbReference type="InterPro" id="IPR006121">
    <property type="entry name" value="HMA_dom"/>
</dbReference>
<keyword evidence="14" id="KW-1003">Cell membrane</keyword>
<keyword evidence="9" id="KW-1278">Translocase</keyword>
<dbReference type="PROSITE" id="PS00154">
    <property type="entry name" value="ATPASE_E1_E2"/>
    <property type="match status" value="1"/>
</dbReference>
<evidence type="ECO:0000256" key="12">
    <source>
        <dbReference type="ARBA" id="ARBA00023136"/>
    </source>
</evidence>
<evidence type="ECO:0000256" key="5">
    <source>
        <dbReference type="ARBA" id="ARBA00022723"/>
    </source>
</evidence>
<feature type="domain" description="HMA" evidence="15">
    <location>
        <begin position="1"/>
        <end position="63"/>
    </location>
</feature>
<dbReference type="SFLD" id="SFLDF00027">
    <property type="entry name" value="p-type_atpase"/>
    <property type="match status" value="1"/>
</dbReference>
<evidence type="ECO:0000256" key="8">
    <source>
        <dbReference type="ARBA" id="ARBA00022840"/>
    </source>
</evidence>
<feature type="transmembrane region" description="Helical" evidence="14">
    <location>
        <begin position="356"/>
        <end position="378"/>
    </location>
</feature>
<dbReference type="Gene3D" id="3.40.1110.10">
    <property type="entry name" value="Calcium-transporting ATPase, cytoplasmic domain N"/>
    <property type="match status" value="1"/>
</dbReference>
<dbReference type="Pfam" id="PF00702">
    <property type="entry name" value="Hydrolase"/>
    <property type="match status" value="1"/>
</dbReference>
<dbReference type="InterPro" id="IPR027256">
    <property type="entry name" value="P-typ_ATPase_IB"/>
</dbReference>
<accession>A0ABT2TKU0</accession>
<dbReference type="SFLD" id="SFLDS00003">
    <property type="entry name" value="Haloacid_Dehalogenase"/>
    <property type="match status" value="1"/>
</dbReference>
<dbReference type="Gene3D" id="3.30.70.100">
    <property type="match status" value="2"/>
</dbReference>
<evidence type="ECO:0000256" key="14">
    <source>
        <dbReference type="RuleBase" id="RU362081"/>
    </source>
</evidence>
<reference evidence="16 17" key="1">
    <citation type="journal article" date="2021" name="ISME Commun">
        <title>Automated analysis of genomic sequences facilitates high-throughput and comprehensive description of bacteria.</title>
        <authorList>
            <person name="Hitch T.C.A."/>
        </authorList>
    </citation>
    <scope>NUCLEOTIDE SEQUENCE [LARGE SCALE GENOMIC DNA]</scope>
    <source>
        <strain evidence="16 17">Sanger_109</strain>
    </source>
</reference>